<keyword evidence="1" id="KW-0472">Membrane</keyword>
<dbReference type="Proteomes" id="UP000199377">
    <property type="component" value="Unassembled WGS sequence"/>
</dbReference>
<accession>A0A1I3IFB4</accession>
<evidence type="ECO:0000256" key="1">
    <source>
        <dbReference type="SAM" id="Phobius"/>
    </source>
</evidence>
<protein>
    <submittedName>
        <fullName evidence="2">Uncharacterized protein</fullName>
    </submittedName>
</protein>
<dbReference type="EMBL" id="FOQH01000007">
    <property type="protein sequence ID" value="SFI46621.1"/>
    <property type="molecule type" value="Genomic_DNA"/>
</dbReference>
<dbReference type="AlphaFoldDB" id="A0A1I3IFB4"/>
<reference evidence="2 3" key="1">
    <citation type="submission" date="2016-10" db="EMBL/GenBank/DDBJ databases">
        <authorList>
            <person name="de Groot N.N."/>
        </authorList>
    </citation>
    <scope>NUCLEOTIDE SEQUENCE [LARGE SCALE GENOMIC DNA]</scope>
    <source>
        <strain evidence="2 3">CGMCC 1.11030</strain>
    </source>
</reference>
<name>A0A1I3IFB4_9RHOB</name>
<evidence type="ECO:0000313" key="3">
    <source>
        <dbReference type="Proteomes" id="UP000199377"/>
    </source>
</evidence>
<feature type="transmembrane region" description="Helical" evidence="1">
    <location>
        <begin position="46"/>
        <end position="64"/>
    </location>
</feature>
<dbReference type="STRING" id="1114924.SAMN05216258_10720"/>
<organism evidence="2 3">
    <name type="scientific">Albimonas pacifica</name>
    <dbReference type="NCBI Taxonomy" id="1114924"/>
    <lineage>
        <taxon>Bacteria</taxon>
        <taxon>Pseudomonadati</taxon>
        <taxon>Pseudomonadota</taxon>
        <taxon>Alphaproteobacteria</taxon>
        <taxon>Rhodobacterales</taxon>
        <taxon>Paracoccaceae</taxon>
        <taxon>Albimonas</taxon>
    </lineage>
</organism>
<gene>
    <name evidence="2" type="ORF">SAMN05216258_10720</name>
</gene>
<keyword evidence="1" id="KW-0812">Transmembrane</keyword>
<sequence length="67" mass="6654">MKITRTTAAVWGAAVAGATAGGLFPASAVAHPGHDAAWDHFHGPEALLWLALAAALVGAAALLARRG</sequence>
<keyword evidence="1" id="KW-1133">Transmembrane helix</keyword>
<dbReference type="RefSeq" id="WP_092860906.1">
    <property type="nucleotide sequence ID" value="NZ_FOQH01000007.1"/>
</dbReference>
<keyword evidence="3" id="KW-1185">Reference proteome</keyword>
<proteinExistence type="predicted"/>
<evidence type="ECO:0000313" key="2">
    <source>
        <dbReference type="EMBL" id="SFI46621.1"/>
    </source>
</evidence>